<organism evidence="4 5">
    <name type="scientific">Candidatus Anaerobutyricum stercoripullorum</name>
    <dbReference type="NCBI Taxonomy" id="2838456"/>
    <lineage>
        <taxon>Bacteria</taxon>
        <taxon>Bacillati</taxon>
        <taxon>Bacillota</taxon>
        <taxon>Clostridia</taxon>
        <taxon>Lachnospirales</taxon>
        <taxon>Lachnospiraceae</taxon>
        <taxon>Anaerobutyricum</taxon>
    </lineage>
</organism>
<comment type="similarity">
    <text evidence="1">Belongs to the HypE family.</text>
</comment>
<dbReference type="AlphaFoldDB" id="A0A9D1X4J8"/>
<name>A0A9D1X4J8_9FIRM</name>
<gene>
    <name evidence="4" type="primary">hypE</name>
    <name evidence="4" type="ORF">H9849_05000</name>
</gene>
<dbReference type="Pfam" id="PF02769">
    <property type="entry name" value="AIRS_C"/>
    <property type="match status" value="1"/>
</dbReference>
<evidence type="ECO:0000259" key="2">
    <source>
        <dbReference type="Pfam" id="PF00586"/>
    </source>
</evidence>
<dbReference type="NCBIfam" id="TIGR02124">
    <property type="entry name" value="hypE"/>
    <property type="match status" value="1"/>
</dbReference>
<dbReference type="InterPro" id="IPR011854">
    <property type="entry name" value="HypE"/>
</dbReference>
<sequence length="381" mass="39659">MTSTTDHKDNLLENVVSADDCAEPGRGYAAAVLRESPRTISANPGIKDRQITLDYGSGGLKTSQLIESILLPAFDNAALSNLGDGALLSGSDKLVFSTDSFVVTPWKFPGGDIGKLSVCGTVNDLCMAGGEPKYLSLSFIIEEGFSFDDLKSIVASIAGEARAAGVSIVTGDTKVVEAGKGDGIYINTAGIGFQRAELPGKAGIRPGDAVLISGSIGCHGAAVMMTRSGLLSENSPLRSDCQPLHIISAAALDAAGAHIRILRDPTRGGVATTLNEFTEGMSFSIELEESTCPVEPAVEAACHMLGLDPLYCACEGRMLVVCAPEAADDILRAIRQIPGGEQAARIGTVTENMPGKVLLRTAIGGQRILPKLTGMQLPRIC</sequence>
<comment type="caution">
    <text evidence="4">The sequence shown here is derived from an EMBL/GenBank/DDBJ whole genome shotgun (WGS) entry which is preliminary data.</text>
</comment>
<dbReference type="InterPro" id="IPR010918">
    <property type="entry name" value="PurM-like_C_dom"/>
</dbReference>
<dbReference type="InterPro" id="IPR036921">
    <property type="entry name" value="PurM-like_N_sf"/>
</dbReference>
<dbReference type="Pfam" id="PF00586">
    <property type="entry name" value="AIRS"/>
    <property type="match status" value="1"/>
</dbReference>
<dbReference type="Gene3D" id="3.90.650.10">
    <property type="entry name" value="PurM-like C-terminal domain"/>
    <property type="match status" value="1"/>
</dbReference>
<dbReference type="PIRSF" id="PIRSF005644">
    <property type="entry name" value="Hdrgns_mtr_HypE"/>
    <property type="match status" value="1"/>
</dbReference>
<feature type="domain" description="PurM-like C-terminal" evidence="3">
    <location>
        <begin position="205"/>
        <end position="352"/>
    </location>
</feature>
<dbReference type="PANTHER" id="PTHR30303">
    <property type="entry name" value="HYDROGENASE ISOENZYMES FORMATION PROTEIN HYPE"/>
    <property type="match status" value="1"/>
</dbReference>
<dbReference type="SUPFAM" id="SSF55326">
    <property type="entry name" value="PurM N-terminal domain-like"/>
    <property type="match status" value="1"/>
</dbReference>
<feature type="domain" description="PurM-like N-terminal" evidence="2">
    <location>
        <begin position="84"/>
        <end position="192"/>
    </location>
</feature>
<dbReference type="GO" id="GO:0051604">
    <property type="term" value="P:protein maturation"/>
    <property type="evidence" value="ECO:0007669"/>
    <property type="project" value="TreeGrafter"/>
</dbReference>
<dbReference type="Proteomes" id="UP000886805">
    <property type="component" value="Unassembled WGS sequence"/>
</dbReference>
<protein>
    <submittedName>
        <fullName evidence="4">Hydrogenase expression/formation protein HypE</fullName>
    </submittedName>
</protein>
<dbReference type="CDD" id="cd02197">
    <property type="entry name" value="HypE"/>
    <property type="match status" value="1"/>
</dbReference>
<proteinExistence type="inferred from homology"/>
<reference evidence="4" key="1">
    <citation type="journal article" date="2021" name="PeerJ">
        <title>Extensive microbial diversity within the chicken gut microbiome revealed by metagenomics and culture.</title>
        <authorList>
            <person name="Gilroy R."/>
            <person name="Ravi A."/>
            <person name="Getino M."/>
            <person name="Pursley I."/>
            <person name="Horton D.L."/>
            <person name="Alikhan N.F."/>
            <person name="Baker D."/>
            <person name="Gharbi K."/>
            <person name="Hall N."/>
            <person name="Watson M."/>
            <person name="Adriaenssens E.M."/>
            <person name="Foster-Nyarko E."/>
            <person name="Jarju S."/>
            <person name="Secka A."/>
            <person name="Antonio M."/>
            <person name="Oren A."/>
            <person name="Chaudhuri R.R."/>
            <person name="La Ragione R."/>
            <person name="Hildebrand F."/>
            <person name="Pallen M.J."/>
        </authorList>
    </citation>
    <scope>NUCLEOTIDE SEQUENCE</scope>
    <source>
        <strain evidence="4">ChiSxjej3B15-1167</strain>
    </source>
</reference>
<evidence type="ECO:0000313" key="4">
    <source>
        <dbReference type="EMBL" id="HIX72361.1"/>
    </source>
</evidence>
<dbReference type="InterPro" id="IPR016188">
    <property type="entry name" value="PurM-like_N"/>
</dbReference>
<dbReference type="Gene3D" id="3.30.1330.10">
    <property type="entry name" value="PurM-like, N-terminal domain"/>
    <property type="match status" value="1"/>
</dbReference>
<evidence type="ECO:0000313" key="5">
    <source>
        <dbReference type="Proteomes" id="UP000886805"/>
    </source>
</evidence>
<evidence type="ECO:0000259" key="3">
    <source>
        <dbReference type="Pfam" id="PF02769"/>
    </source>
</evidence>
<evidence type="ECO:0000256" key="1">
    <source>
        <dbReference type="ARBA" id="ARBA00006243"/>
    </source>
</evidence>
<dbReference type="PANTHER" id="PTHR30303:SF0">
    <property type="entry name" value="CARBAMOYL DEHYDRATASE HYPE"/>
    <property type="match status" value="1"/>
</dbReference>
<dbReference type="InterPro" id="IPR036676">
    <property type="entry name" value="PurM-like_C_sf"/>
</dbReference>
<reference evidence="4" key="2">
    <citation type="submission" date="2021-04" db="EMBL/GenBank/DDBJ databases">
        <authorList>
            <person name="Gilroy R."/>
        </authorList>
    </citation>
    <scope>NUCLEOTIDE SEQUENCE</scope>
    <source>
        <strain evidence="4">ChiSxjej3B15-1167</strain>
    </source>
</reference>
<dbReference type="SUPFAM" id="SSF56042">
    <property type="entry name" value="PurM C-terminal domain-like"/>
    <property type="match status" value="1"/>
</dbReference>
<dbReference type="EMBL" id="DXEQ01000134">
    <property type="protein sequence ID" value="HIX72361.1"/>
    <property type="molecule type" value="Genomic_DNA"/>
</dbReference>
<accession>A0A9D1X4J8</accession>